<proteinExistence type="predicted"/>
<accession>A0A9P5UBA9</accession>
<organism evidence="2 3">
    <name type="scientific">Rhodocollybia butyracea</name>
    <dbReference type="NCBI Taxonomy" id="206335"/>
    <lineage>
        <taxon>Eukaryota</taxon>
        <taxon>Fungi</taxon>
        <taxon>Dikarya</taxon>
        <taxon>Basidiomycota</taxon>
        <taxon>Agaricomycotina</taxon>
        <taxon>Agaricomycetes</taxon>
        <taxon>Agaricomycetidae</taxon>
        <taxon>Agaricales</taxon>
        <taxon>Marasmiineae</taxon>
        <taxon>Omphalotaceae</taxon>
        <taxon>Rhodocollybia</taxon>
    </lineage>
</organism>
<keyword evidence="1" id="KW-0472">Membrane</keyword>
<keyword evidence="3" id="KW-1185">Reference proteome</keyword>
<dbReference type="EMBL" id="JADNRY010000021">
    <property type="protein sequence ID" value="KAF9072887.1"/>
    <property type="molecule type" value="Genomic_DNA"/>
</dbReference>
<evidence type="ECO:0000313" key="3">
    <source>
        <dbReference type="Proteomes" id="UP000772434"/>
    </source>
</evidence>
<protein>
    <submittedName>
        <fullName evidence="2">Uncharacterized protein</fullName>
    </submittedName>
</protein>
<gene>
    <name evidence="2" type="ORF">BDP27DRAFT_368808</name>
</gene>
<sequence length="183" mass="20550">MASVRNGGKRKKPVFPSSLYTRRSRKLFKLRSFIIRVISSTCFSFLSSSHHPHTSVVVSEVRTTLKSERARLTVTATMTLTTLTMTTLQLLYFKIFFTSNLPGSVYLWAAKLRHSSSLCGQLKATFESTLPHMPGAAQLHQLIKFRSARIMYMEPDGTFPKAVHCDLSPQLSLSVPVPLCRIS</sequence>
<evidence type="ECO:0000313" key="2">
    <source>
        <dbReference type="EMBL" id="KAF9072887.1"/>
    </source>
</evidence>
<keyword evidence="1" id="KW-0812">Transmembrane</keyword>
<feature type="transmembrane region" description="Helical" evidence="1">
    <location>
        <begin position="70"/>
        <end position="93"/>
    </location>
</feature>
<evidence type="ECO:0000256" key="1">
    <source>
        <dbReference type="SAM" id="Phobius"/>
    </source>
</evidence>
<comment type="caution">
    <text evidence="2">The sequence shown here is derived from an EMBL/GenBank/DDBJ whole genome shotgun (WGS) entry which is preliminary data.</text>
</comment>
<keyword evidence="1" id="KW-1133">Transmembrane helix</keyword>
<dbReference type="AlphaFoldDB" id="A0A9P5UBA9"/>
<name>A0A9P5UBA9_9AGAR</name>
<reference evidence="2" key="1">
    <citation type="submission" date="2020-11" db="EMBL/GenBank/DDBJ databases">
        <authorList>
            <consortium name="DOE Joint Genome Institute"/>
            <person name="Ahrendt S."/>
            <person name="Riley R."/>
            <person name="Andreopoulos W."/>
            <person name="Labutti K."/>
            <person name="Pangilinan J."/>
            <person name="Ruiz-Duenas F.J."/>
            <person name="Barrasa J.M."/>
            <person name="Sanchez-Garcia M."/>
            <person name="Camarero S."/>
            <person name="Miyauchi S."/>
            <person name="Serrano A."/>
            <person name="Linde D."/>
            <person name="Babiker R."/>
            <person name="Drula E."/>
            <person name="Ayuso-Fernandez I."/>
            <person name="Pacheco R."/>
            <person name="Padilla G."/>
            <person name="Ferreira P."/>
            <person name="Barriuso J."/>
            <person name="Kellner H."/>
            <person name="Castanera R."/>
            <person name="Alfaro M."/>
            <person name="Ramirez L."/>
            <person name="Pisabarro A.G."/>
            <person name="Kuo A."/>
            <person name="Tritt A."/>
            <person name="Lipzen A."/>
            <person name="He G."/>
            <person name="Yan M."/>
            <person name="Ng V."/>
            <person name="Cullen D."/>
            <person name="Martin F."/>
            <person name="Rosso M.-N."/>
            <person name="Henrissat B."/>
            <person name="Hibbett D."/>
            <person name="Martinez A.T."/>
            <person name="Grigoriev I.V."/>
        </authorList>
    </citation>
    <scope>NUCLEOTIDE SEQUENCE</scope>
    <source>
        <strain evidence="2">AH 40177</strain>
    </source>
</reference>
<dbReference type="Proteomes" id="UP000772434">
    <property type="component" value="Unassembled WGS sequence"/>
</dbReference>